<dbReference type="GO" id="GO:0032040">
    <property type="term" value="C:small-subunit processome"/>
    <property type="evidence" value="ECO:0007669"/>
    <property type="project" value="TreeGrafter"/>
</dbReference>
<evidence type="ECO:0008006" key="4">
    <source>
        <dbReference type="Google" id="ProtNLM"/>
    </source>
</evidence>
<dbReference type="OrthoDB" id="203440at2759"/>
<gene>
    <name evidence="2" type="ORF">BDV98DRAFT_558455</name>
</gene>
<dbReference type="PANTHER" id="PTHR13237:SF9">
    <property type="entry name" value="NEUROGUIDIN"/>
    <property type="match status" value="1"/>
</dbReference>
<dbReference type="Pfam" id="PF04000">
    <property type="entry name" value="Sas10_Utp3"/>
    <property type="match status" value="1"/>
</dbReference>
<dbReference type="Proteomes" id="UP000305067">
    <property type="component" value="Unassembled WGS sequence"/>
</dbReference>
<feature type="region of interest" description="Disordered" evidence="1">
    <location>
        <begin position="85"/>
        <end position="106"/>
    </location>
</feature>
<dbReference type="STRING" id="1884261.A0A5C3R0Q9"/>
<sequence length="391" mass="42847">MVTPRMSSQVTSDHDFKSLLEEMGDSIAAARVVIQNLNKKKDASSESLNTKDGISLLSMKNHLLLSYLQSLTLLTPLKLLGESLTNRSPPSLPFSNPNREARGSDAGDLVDSMVEGRLVLEKVKILEERLRYQIDKLVRLAKEDQNAPVDETLAFKPNPANFADDDESDAGSDAGYNGGAAPESEPEDGIYRPPRIAAVPYTGTAGKKTKGRREAIPQTLAALRYHDASMPHIETTSGLGSMPSLQSRRARELKEMQDYEEENFTRLVLGKKESKQRARDEADVALGGGGELNGVNGRRRRGAGGLEDEFGDVLRSVDRVPKRGTADGYDDLRQRGKRKAVLERSRGAGDEPAEAPESKYEGKKRKRSRFEAEQGLVKRKLARNKSSGSGA</sequence>
<dbReference type="InterPro" id="IPR007146">
    <property type="entry name" value="Sas10/Utp3/C1D"/>
</dbReference>
<feature type="compositionally biased region" description="Polar residues" evidence="1">
    <location>
        <begin position="86"/>
        <end position="98"/>
    </location>
</feature>
<feature type="region of interest" description="Disordered" evidence="1">
    <location>
        <begin position="150"/>
        <end position="192"/>
    </location>
</feature>
<evidence type="ECO:0000313" key="2">
    <source>
        <dbReference type="EMBL" id="TFL07785.1"/>
    </source>
</evidence>
<accession>A0A5C3R0Q9</accession>
<dbReference type="GO" id="GO:0000462">
    <property type="term" value="P:maturation of SSU-rRNA from tricistronic rRNA transcript (SSU-rRNA, 5.8S rRNA, LSU-rRNA)"/>
    <property type="evidence" value="ECO:0007669"/>
    <property type="project" value="TreeGrafter"/>
</dbReference>
<feature type="region of interest" description="Disordered" evidence="1">
    <location>
        <begin position="272"/>
        <end position="391"/>
    </location>
</feature>
<dbReference type="AlphaFoldDB" id="A0A5C3R0Q9"/>
<dbReference type="EMBL" id="ML178814">
    <property type="protein sequence ID" value="TFL07785.1"/>
    <property type="molecule type" value="Genomic_DNA"/>
</dbReference>
<organism evidence="2 3">
    <name type="scientific">Pterulicium gracile</name>
    <dbReference type="NCBI Taxonomy" id="1884261"/>
    <lineage>
        <taxon>Eukaryota</taxon>
        <taxon>Fungi</taxon>
        <taxon>Dikarya</taxon>
        <taxon>Basidiomycota</taxon>
        <taxon>Agaricomycotina</taxon>
        <taxon>Agaricomycetes</taxon>
        <taxon>Agaricomycetidae</taxon>
        <taxon>Agaricales</taxon>
        <taxon>Pleurotineae</taxon>
        <taxon>Pterulaceae</taxon>
        <taxon>Pterulicium</taxon>
    </lineage>
</organism>
<evidence type="ECO:0000313" key="3">
    <source>
        <dbReference type="Proteomes" id="UP000305067"/>
    </source>
</evidence>
<feature type="compositionally biased region" description="Basic and acidic residues" evidence="1">
    <location>
        <begin position="272"/>
        <end position="282"/>
    </location>
</feature>
<proteinExistence type="predicted"/>
<keyword evidence="3" id="KW-1185">Reference proteome</keyword>
<evidence type="ECO:0000256" key="1">
    <source>
        <dbReference type="SAM" id="MobiDB-lite"/>
    </source>
</evidence>
<reference evidence="2 3" key="1">
    <citation type="journal article" date="2019" name="Nat. Ecol. Evol.">
        <title>Megaphylogeny resolves global patterns of mushroom evolution.</title>
        <authorList>
            <person name="Varga T."/>
            <person name="Krizsan K."/>
            <person name="Foldi C."/>
            <person name="Dima B."/>
            <person name="Sanchez-Garcia M."/>
            <person name="Sanchez-Ramirez S."/>
            <person name="Szollosi G.J."/>
            <person name="Szarkandi J.G."/>
            <person name="Papp V."/>
            <person name="Albert L."/>
            <person name="Andreopoulos W."/>
            <person name="Angelini C."/>
            <person name="Antonin V."/>
            <person name="Barry K.W."/>
            <person name="Bougher N.L."/>
            <person name="Buchanan P."/>
            <person name="Buyck B."/>
            <person name="Bense V."/>
            <person name="Catcheside P."/>
            <person name="Chovatia M."/>
            <person name="Cooper J."/>
            <person name="Damon W."/>
            <person name="Desjardin D."/>
            <person name="Finy P."/>
            <person name="Geml J."/>
            <person name="Haridas S."/>
            <person name="Hughes K."/>
            <person name="Justo A."/>
            <person name="Karasinski D."/>
            <person name="Kautmanova I."/>
            <person name="Kiss B."/>
            <person name="Kocsube S."/>
            <person name="Kotiranta H."/>
            <person name="LaButti K.M."/>
            <person name="Lechner B.E."/>
            <person name="Liimatainen K."/>
            <person name="Lipzen A."/>
            <person name="Lukacs Z."/>
            <person name="Mihaltcheva S."/>
            <person name="Morgado L.N."/>
            <person name="Niskanen T."/>
            <person name="Noordeloos M.E."/>
            <person name="Ohm R.A."/>
            <person name="Ortiz-Santana B."/>
            <person name="Ovrebo C."/>
            <person name="Racz N."/>
            <person name="Riley R."/>
            <person name="Savchenko A."/>
            <person name="Shiryaev A."/>
            <person name="Soop K."/>
            <person name="Spirin V."/>
            <person name="Szebenyi C."/>
            <person name="Tomsovsky M."/>
            <person name="Tulloss R.E."/>
            <person name="Uehling J."/>
            <person name="Grigoriev I.V."/>
            <person name="Vagvolgyi C."/>
            <person name="Papp T."/>
            <person name="Martin F.M."/>
            <person name="Miettinen O."/>
            <person name="Hibbett D.S."/>
            <person name="Nagy L.G."/>
        </authorList>
    </citation>
    <scope>NUCLEOTIDE SEQUENCE [LARGE SCALE GENOMIC DNA]</scope>
    <source>
        <strain evidence="2 3">CBS 309.79</strain>
    </source>
</reference>
<dbReference type="PANTHER" id="PTHR13237">
    <property type="entry name" value="SOMETHING ABOUT SILENCING PROTEIN 10-RELATED"/>
    <property type="match status" value="1"/>
</dbReference>
<protein>
    <recommendedName>
        <fullName evidence="4">Sas10/Utp3/C1D family-domain-containing protein</fullName>
    </recommendedName>
</protein>
<feature type="compositionally biased region" description="Basic and acidic residues" evidence="1">
    <location>
        <begin position="315"/>
        <end position="349"/>
    </location>
</feature>
<name>A0A5C3R0Q9_9AGAR</name>